<evidence type="ECO:0000256" key="1">
    <source>
        <dbReference type="SAM" id="SignalP"/>
    </source>
</evidence>
<gene>
    <name evidence="2" type="ORF">Q9K01_09460</name>
</gene>
<organism evidence="2 3">
    <name type="scientific">Qipengyuania benthica</name>
    <dbReference type="NCBI Taxonomy" id="3067651"/>
    <lineage>
        <taxon>Bacteria</taxon>
        <taxon>Pseudomonadati</taxon>
        <taxon>Pseudomonadota</taxon>
        <taxon>Alphaproteobacteria</taxon>
        <taxon>Sphingomonadales</taxon>
        <taxon>Erythrobacteraceae</taxon>
        <taxon>Qipengyuania</taxon>
    </lineage>
</organism>
<dbReference type="PROSITE" id="PS51257">
    <property type="entry name" value="PROKAR_LIPOPROTEIN"/>
    <property type="match status" value="1"/>
</dbReference>
<feature type="chain" id="PRO_5047139006" description="Lipoprotein" evidence="1">
    <location>
        <begin position="21"/>
        <end position="118"/>
    </location>
</feature>
<reference evidence="2 3" key="1">
    <citation type="submission" date="2023-08" db="EMBL/GenBank/DDBJ databases">
        <title>genomic of DY56.</title>
        <authorList>
            <person name="Wang Y."/>
        </authorList>
    </citation>
    <scope>NUCLEOTIDE SEQUENCE [LARGE SCALE GENOMIC DNA]</scope>
    <source>
        <strain evidence="2 3">DY56-A-20</strain>
    </source>
</reference>
<sequence>MKANLLTKLAFLLVPLFALAACGEEPAAEVAQTQVATPEPVATLPAPNQALFTQLYADACPEAEPVNTAVCRRAGLGSDEVLCEFGLGEDEYLRNDATLTPGDGQWTLADPENVCAAA</sequence>
<comment type="caution">
    <text evidence="2">The sequence shown here is derived from an EMBL/GenBank/DDBJ whole genome shotgun (WGS) entry which is preliminary data.</text>
</comment>
<dbReference type="EMBL" id="JAVAIL010000003">
    <property type="protein sequence ID" value="MDP4539850.1"/>
    <property type="molecule type" value="Genomic_DNA"/>
</dbReference>
<proteinExistence type="predicted"/>
<evidence type="ECO:0008006" key="4">
    <source>
        <dbReference type="Google" id="ProtNLM"/>
    </source>
</evidence>
<keyword evidence="1" id="KW-0732">Signal</keyword>
<keyword evidence="3" id="KW-1185">Reference proteome</keyword>
<dbReference type="RefSeq" id="WP_305930002.1">
    <property type="nucleotide sequence ID" value="NZ_JAVAIL010000003.1"/>
</dbReference>
<evidence type="ECO:0000313" key="3">
    <source>
        <dbReference type="Proteomes" id="UP001235664"/>
    </source>
</evidence>
<evidence type="ECO:0000313" key="2">
    <source>
        <dbReference type="EMBL" id="MDP4539850.1"/>
    </source>
</evidence>
<dbReference type="Proteomes" id="UP001235664">
    <property type="component" value="Unassembled WGS sequence"/>
</dbReference>
<protein>
    <recommendedName>
        <fullName evidence="4">Lipoprotein</fullName>
    </recommendedName>
</protein>
<feature type="signal peptide" evidence="1">
    <location>
        <begin position="1"/>
        <end position="20"/>
    </location>
</feature>
<accession>A0ABT9H955</accession>
<name>A0ABT9H955_9SPHN</name>